<dbReference type="InterPro" id="IPR002130">
    <property type="entry name" value="Cyclophilin-type_PPIase_dom"/>
</dbReference>
<dbReference type="GO" id="GO:0003755">
    <property type="term" value="F:peptidyl-prolyl cis-trans isomerase activity"/>
    <property type="evidence" value="ECO:0007669"/>
    <property type="project" value="UniProtKB-UniRule"/>
</dbReference>
<dbReference type="InterPro" id="IPR020892">
    <property type="entry name" value="Cyclophilin-type_PPIase_CS"/>
</dbReference>
<dbReference type="GO" id="GO:0006457">
    <property type="term" value="P:protein folding"/>
    <property type="evidence" value="ECO:0007669"/>
    <property type="project" value="InterPro"/>
</dbReference>
<dbReference type="Proteomes" id="UP000178168">
    <property type="component" value="Unassembled WGS sequence"/>
</dbReference>
<evidence type="ECO:0000256" key="4">
    <source>
        <dbReference type="ARBA" id="ARBA00023235"/>
    </source>
</evidence>
<dbReference type="PIRSF" id="PIRSF001467">
    <property type="entry name" value="Peptidylpro_ismrse"/>
    <property type="match status" value="1"/>
</dbReference>
<comment type="function">
    <text evidence="1 5">PPIases accelerate the folding of proteins. It catalyzes the cis-trans isomerization of proline imidic peptide bonds in oligopeptides.</text>
</comment>
<comment type="similarity">
    <text evidence="2 5">Belongs to the cyclophilin-type PPIase family.</text>
</comment>
<protein>
    <recommendedName>
        <fullName evidence="5">Peptidyl-prolyl cis-trans isomerase</fullName>
        <shortName evidence="5">PPIase</shortName>
        <ecNumber evidence="5">5.2.1.8</ecNumber>
    </recommendedName>
</protein>
<accession>A0A1G2SMH9</accession>
<keyword evidence="4 5" id="KW-0413">Isomerase</keyword>
<dbReference type="Pfam" id="PF00160">
    <property type="entry name" value="Pro_isomerase"/>
    <property type="match status" value="1"/>
</dbReference>
<dbReference type="EC" id="5.2.1.8" evidence="5"/>
<dbReference type="InterPro" id="IPR044666">
    <property type="entry name" value="Cyclophilin_A-like"/>
</dbReference>
<reference evidence="7 8" key="1">
    <citation type="journal article" date="2016" name="Nat. Commun.">
        <title>Thousands of microbial genomes shed light on interconnected biogeochemical processes in an aquifer system.</title>
        <authorList>
            <person name="Anantharaman K."/>
            <person name="Brown C.T."/>
            <person name="Hug L.A."/>
            <person name="Sharon I."/>
            <person name="Castelle C.J."/>
            <person name="Probst A.J."/>
            <person name="Thomas B.C."/>
            <person name="Singh A."/>
            <person name="Wilkins M.J."/>
            <person name="Karaoz U."/>
            <person name="Brodie E.L."/>
            <person name="Williams K.H."/>
            <person name="Hubbard S.S."/>
            <person name="Banfield J.F."/>
        </authorList>
    </citation>
    <scope>NUCLEOTIDE SEQUENCE [LARGE SCALE GENOMIC DNA]</scope>
</reference>
<dbReference type="PROSITE" id="PS50072">
    <property type="entry name" value="CSA_PPIASE_2"/>
    <property type="match status" value="1"/>
</dbReference>
<dbReference type="InterPro" id="IPR024936">
    <property type="entry name" value="Cyclophilin-type_PPIase"/>
</dbReference>
<evidence type="ECO:0000313" key="8">
    <source>
        <dbReference type="Proteomes" id="UP000178168"/>
    </source>
</evidence>
<evidence type="ECO:0000259" key="6">
    <source>
        <dbReference type="PROSITE" id="PS50072"/>
    </source>
</evidence>
<feature type="domain" description="PPIase cyclophilin-type" evidence="6">
    <location>
        <begin position="7"/>
        <end position="163"/>
    </location>
</feature>
<organism evidence="7 8">
    <name type="scientific">Candidatus Yonathbacteria bacterium RIFOXYD1_FULL_52_36</name>
    <dbReference type="NCBI Taxonomy" id="1802730"/>
    <lineage>
        <taxon>Bacteria</taxon>
        <taxon>Candidatus Yonathiibacteriota</taxon>
    </lineage>
</organism>
<dbReference type="PROSITE" id="PS00170">
    <property type="entry name" value="CSA_PPIASE_1"/>
    <property type="match status" value="1"/>
</dbReference>
<dbReference type="SUPFAM" id="SSF50891">
    <property type="entry name" value="Cyclophilin-like"/>
    <property type="match status" value="1"/>
</dbReference>
<evidence type="ECO:0000256" key="3">
    <source>
        <dbReference type="ARBA" id="ARBA00023110"/>
    </source>
</evidence>
<dbReference type="CDD" id="cd00317">
    <property type="entry name" value="cyclophilin"/>
    <property type="match status" value="1"/>
</dbReference>
<dbReference type="PRINTS" id="PR00153">
    <property type="entry name" value="CSAPPISMRASE"/>
</dbReference>
<proteinExistence type="inferred from homology"/>
<dbReference type="Gene3D" id="2.40.100.10">
    <property type="entry name" value="Cyclophilin-like"/>
    <property type="match status" value="1"/>
</dbReference>
<evidence type="ECO:0000256" key="1">
    <source>
        <dbReference type="ARBA" id="ARBA00002388"/>
    </source>
</evidence>
<dbReference type="InterPro" id="IPR029000">
    <property type="entry name" value="Cyclophilin-like_dom_sf"/>
</dbReference>
<sequence>MNATFTTNLGSFEVEFYSEAAPKTVENFTKLAKSGFYDGTRFHRVIKGFMIQGGDPNSKDVTLQARWGTGDPGYKFADEINPKAEPYLTGYKRGVLAMANSGPDTNGSQFFVMHADYPLPPNYTIFGHVTSGIEAIDTIASTPTTGGPYDRPLSEVVLQSVVVK</sequence>
<evidence type="ECO:0000313" key="7">
    <source>
        <dbReference type="EMBL" id="OHA86290.1"/>
    </source>
</evidence>
<dbReference type="AlphaFoldDB" id="A0A1G2SMH9"/>
<dbReference type="EMBL" id="MHUZ01000005">
    <property type="protein sequence ID" value="OHA86290.1"/>
    <property type="molecule type" value="Genomic_DNA"/>
</dbReference>
<comment type="catalytic activity">
    <reaction evidence="5">
        <text>[protein]-peptidylproline (omega=180) = [protein]-peptidylproline (omega=0)</text>
        <dbReference type="Rhea" id="RHEA:16237"/>
        <dbReference type="Rhea" id="RHEA-COMP:10747"/>
        <dbReference type="Rhea" id="RHEA-COMP:10748"/>
        <dbReference type="ChEBI" id="CHEBI:83833"/>
        <dbReference type="ChEBI" id="CHEBI:83834"/>
        <dbReference type="EC" id="5.2.1.8"/>
    </reaction>
</comment>
<dbReference type="PANTHER" id="PTHR45625">
    <property type="entry name" value="PEPTIDYL-PROLYL CIS-TRANS ISOMERASE-RELATED"/>
    <property type="match status" value="1"/>
</dbReference>
<name>A0A1G2SMH9_9BACT</name>
<evidence type="ECO:0000256" key="2">
    <source>
        <dbReference type="ARBA" id="ARBA00007365"/>
    </source>
</evidence>
<dbReference type="STRING" id="1802730.A2591_01860"/>
<comment type="caution">
    <text evidence="7">The sequence shown here is derived from an EMBL/GenBank/DDBJ whole genome shotgun (WGS) entry which is preliminary data.</text>
</comment>
<keyword evidence="3 5" id="KW-0697">Rotamase</keyword>
<gene>
    <name evidence="7" type="ORF">A2591_01860</name>
</gene>
<dbReference type="PANTHER" id="PTHR45625:SF4">
    <property type="entry name" value="PEPTIDYLPROLYL ISOMERASE DOMAIN AND WD REPEAT-CONTAINING PROTEIN 1"/>
    <property type="match status" value="1"/>
</dbReference>
<evidence type="ECO:0000256" key="5">
    <source>
        <dbReference type="RuleBase" id="RU363019"/>
    </source>
</evidence>